<evidence type="ECO:0000256" key="9">
    <source>
        <dbReference type="ARBA" id="ARBA00046608"/>
    </source>
</evidence>
<gene>
    <name evidence="10 11" type="primary">plsX</name>
    <name evidence="11" type="ORF">HGB41_03325</name>
</gene>
<dbReference type="RefSeq" id="WP_171081038.1">
    <property type="nucleotide sequence ID" value="NZ_JABAIV010000001.1"/>
</dbReference>
<dbReference type="SUPFAM" id="SSF53659">
    <property type="entry name" value="Isocitrate/Isopropylmalate dehydrogenase-like"/>
    <property type="match status" value="1"/>
</dbReference>
<name>A0A7Y2JVY5_9BURK</name>
<keyword evidence="6 10" id="KW-0594">Phospholipid biosynthesis</keyword>
<protein>
    <recommendedName>
        <fullName evidence="8 10">Phosphate acyltransferase</fullName>
        <ecNumber evidence="8 10">2.3.1.274</ecNumber>
    </recommendedName>
    <alternativeName>
        <fullName evidence="10">Acyl-ACP phosphotransacylase</fullName>
    </alternativeName>
    <alternativeName>
        <fullName evidence="10">Acyl-[acyl-carrier-protein]--phosphate acyltransferase</fullName>
    </alternativeName>
    <alternativeName>
        <fullName evidence="10">Phosphate-acyl-ACP acyltransferase</fullName>
    </alternativeName>
</protein>
<evidence type="ECO:0000256" key="8">
    <source>
        <dbReference type="ARBA" id="ARBA00024069"/>
    </source>
</evidence>
<evidence type="ECO:0000256" key="4">
    <source>
        <dbReference type="ARBA" id="ARBA00022679"/>
    </source>
</evidence>
<comment type="function">
    <text evidence="10">Catalyzes the reversible formation of acyl-phosphate (acyl-PO(4)) from acyl-[acyl-carrier-protein] (acyl-ACP). This enzyme utilizes acyl-ACP as fatty acyl donor, but not acyl-CoA.</text>
</comment>
<dbReference type="GO" id="GO:0005737">
    <property type="term" value="C:cytoplasm"/>
    <property type="evidence" value="ECO:0007669"/>
    <property type="project" value="UniProtKB-SubCell"/>
</dbReference>
<dbReference type="InterPro" id="IPR003664">
    <property type="entry name" value="FA_synthesis"/>
</dbReference>
<dbReference type="PIRSF" id="PIRSF002465">
    <property type="entry name" value="Phsphlp_syn_PlsX"/>
    <property type="match status" value="1"/>
</dbReference>
<dbReference type="AlphaFoldDB" id="A0A7Y2JVY5"/>
<evidence type="ECO:0000256" key="7">
    <source>
        <dbReference type="ARBA" id="ARBA00023264"/>
    </source>
</evidence>
<comment type="similarity">
    <text evidence="10">Belongs to the PlsX family.</text>
</comment>
<evidence type="ECO:0000256" key="2">
    <source>
        <dbReference type="ARBA" id="ARBA00022490"/>
    </source>
</evidence>
<dbReference type="UniPathway" id="UPA00085"/>
<keyword evidence="3 10" id="KW-0444">Lipid biosynthesis</keyword>
<dbReference type="PANTHER" id="PTHR30100">
    <property type="entry name" value="FATTY ACID/PHOSPHOLIPID SYNTHESIS PROTEIN PLSX"/>
    <property type="match status" value="1"/>
</dbReference>
<accession>A0A7Y2JVY5</accession>
<comment type="caution">
    <text evidence="11">The sequence shown here is derived from an EMBL/GenBank/DDBJ whole genome shotgun (WGS) entry which is preliminary data.</text>
</comment>
<dbReference type="GO" id="GO:0006633">
    <property type="term" value="P:fatty acid biosynthetic process"/>
    <property type="evidence" value="ECO:0007669"/>
    <property type="project" value="UniProtKB-UniRule"/>
</dbReference>
<dbReference type="GO" id="GO:0043811">
    <property type="term" value="F:phosphate:acyl-[acyl carrier protein] acyltransferase activity"/>
    <property type="evidence" value="ECO:0007669"/>
    <property type="project" value="UniProtKB-UniRule"/>
</dbReference>
<proteinExistence type="inferred from homology"/>
<dbReference type="EMBL" id="JABAIV010000001">
    <property type="protein sequence ID" value="NNG22035.1"/>
    <property type="molecule type" value="Genomic_DNA"/>
</dbReference>
<evidence type="ECO:0000313" key="12">
    <source>
        <dbReference type="Proteomes" id="UP000533905"/>
    </source>
</evidence>
<evidence type="ECO:0000256" key="1">
    <source>
        <dbReference type="ARBA" id="ARBA00001232"/>
    </source>
</evidence>
<dbReference type="NCBIfam" id="TIGR00182">
    <property type="entry name" value="plsX"/>
    <property type="match status" value="1"/>
</dbReference>
<dbReference type="EC" id="2.3.1.274" evidence="8 10"/>
<keyword evidence="12" id="KW-1185">Reference proteome</keyword>
<evidence type="ECO:0000256" key="3">
    <source>
        <dbReference type="ARBA" id="ARBA00022516"/>
    </source>
</evidence>
<evidence type="ECO:0000256" key="5">
    <source>
        <dbReference type="ARBA" id="ARBA00023098"/>
    </source>
</evidence>
<dbReference type="PANTHER" id="PTHR30100:SF1">
    <property type="entry name" value="PHOSPHATE ACYLTRANSFERASE"/>
    <property type="match status" value="1"/>
</dbReference>
<dbReference type="Proteomes" id="UP000533905">
    <property type="component" value="Unassembled WGS sequence"/>
</dbReference>
<comment type="catalytic activity">
    <reaction evidence="1 10">
        <text>a fatty acyl-[ACP] + phosphate = an acyl phosphate + holo-[ACP]</text>
        <dbReference type="Rhea" id="RHEA:42292"/>
        <dbReference type="Rhea" id="RHEA-COMP:9685"/>
        <dbReference type="Rhea" id="RHEA-COMP:14125"/>
        <dbReference type="ChEBI" id="CHEBI:43474"/>
        <dbReference type="ChEBI" id="CHEBI:59918"/>
        <dbReference type="ChEBI" id="CHEBI:64479"/>
        <dbReference type="ChEBI" id="CHEBI:138651"/>
        <dbReference type="EC" id="2.3.1.274"/>
    </reaction>
</comment>
<dbReference type="GO" id="GO:0008654">
    <property type="term" value="P:phospholipid biosynthetic process"/>
    <property type="evidence" value="ECO:0007669"/>
    <property type="project" value="UniProtKB-KW"/>
</dbReference>
<comment type="subcellular location">
    <subcellularLocation>
        <location evidence="10">Cytoplasm</location>
    </subcellularLocation>
    <text evidence="10">Associated with the membrane possibly through PlsY.</text>
</comment>
<organism evidence="11 12">
    <name type="scientific">Telluria aromaticivorans</name>
    <dbReference type="NCBI Taxonomy" id="2725995"/>
    <lineage>
        <taxon>Bacteria</taxon>
        <taxon>Pseudomonadati</taxon>
        <taxon>Pseudomonadota</taxon>
        <taxon>Betaproteobacteria</taxon>
        <taxon>Burkholderiales</taxon>
        <taxon>Oxalobacteraceae</taxon>
        <taxon>Telluria group</taxon>
        <taxon>Telluria</taxon>
    </lineage>
</organism>
<comment type="pathway">
    <text evidence="10">Lipid metabolism; phospholipid metabolism.</text>
</comment>
<reference evidence="11 12" key="1">
    <citation type="submission" date="2020-04" db="EMBL/GenBank/DDBJ databases">
        <title>Massilia sp. nov., a cold adapted bacteria isolated from Arctic soil.</title>
        <authorList>
            <person name="Son J."/>
            <person name="Ka J.-O."/>
        </authorList>
    </citation>
    <scope>NUCLEOTIDE SEQUENCE [LARGE SCALE GENOMIC DNA]</scope>
    <source>
        <strain evidence="11 12">ML15P13</strain>
    </source>
</reference>
<evidence type="ECO:0000313" key="11">
    <source>
        <dbReference type="EMBL" id="NNG22035.1"/>
    </source>
</evidence>
<comment type="subunit">
    <text evidence="9 10">Homodimer. Probably interacts with PlsY.</text>
</comment>
<dbReference type="Pfam" id="PF02504">
    <property type="entry name" value="FA_synthesis"/>
    <property type="match status" value="1"/>
</dbReference>
<keyword evidence="4 10" id="KW-0808">Transferase</keyword>
<keyword evidence="7 10" id="KW-1208">Phospholipid metabolism</keyword>
<keyword evidence="11" id="KW-0012">Acyltransferase</keyword>
<evidence type="ECO:0000256" key="6">
    <source>
        <dbReference type="ARBA" id="ARBA00023209"/>
    </source>
</evidence>
<keyword evidence="5 10" id="KW-0443">Lipid metabolism</keyword>
<sequence>MTITISIDCMGGDHGPSVTIPAALSFLKKHDDVHLILVGLDATLRAELKKHRAESHPRLTLKNATEVVEMDDPLEIALRKKKDSSMRVAVELVKDGRANASVSAGNTGALMAISRYVLKTMAGVDRPAICSIMPNQKNGPTYMLDLGANVDCEPHHLHQFAIMGSVLCSAMEHIPRPTIGLLNVGTEDIKGNDLVKATGELLRADHERGQLNFHGNVEGNDIFKGTVDVVVCDGFVGNVTLKAVEGLSRFVKSVFKESIFSMAGALLARKSLKKLNPERYNGAGLLGLKGLVFKSHGGANAYAFEWALQRAYDAAKYDVLEQLSALIAELMPTSPGEERQA</sequence>
<dbReference type="Gene3D" id="3.40.718.10">
    <property type="entry name" value="Isopropylmalate Dehydrogenase"/>
    <property type="match status" value="1"/>
</dbReference>
<dbReference type="HAMAP" id="MF_00019">
    <property type="entry name" value="PlsX"/>
    <property type="match status" value="1"/>
</dbReference>
<dbReference type="InterPro" id="IPR012281">
    <property type="entry name" value="Phospholipid_synth_PlsX-like"/>
</dbReference>
<keyword evidence="2 10" id="KW-0963">Cytoplasm</keyword>
<evidence type="ECO:0000256" key="10">
    <source>
        <dbReference type="HAMAP-Rule" id="MF_00019"/>
    </source>
</evidence>